<evidence type="ECO:0000256" key="5">
    <source>
        <dbReference type="ARBA" id="ARBA00023136"/>
    </source>
</evidence>
<dbReference type="RefSeq" id="WP_188580310.1">
    <property type="nucleotide sequence ID" value="NZ_BMDZ01000047.1"/>
</dbReference>
<protein>
    <recommendedName>
        <fullName evidence="7">EamA domain-containing protein</fullName>
    </recommendedName>
</protein>
<dbReference type="SUPFAM" id="SSF103481">
    <property type="entry name" value="Multidrug resistance efflux transporter EmrE"/>
    <property type="match status" value="2"/>
</dbReference>
<dbReference type="EMBL" id="BMDZ01000047">
    <property type="protein sequence ID" value="GGB51419.1"/>
    <property type="molecule type" value="Genomic_DNA"/>
</dbReference>
<feature type="transmembrane region" description="Helical" evidence="6">
    <location>
        <begin position="173"/>
        <end position="191"/>
    </location>
</feature>
<comment type="caution">
    <text evidence="8">The sequence shown here is derived from an EMBL/GenBank/DDBJ whole genome shotgun (WGS) entry which is preliminary data.</text>
</comment>
<keyword evidence="4 6" id="KW-1133">Transmembrane helix</keyword>
<feature type="transmembrane region" description="Helical" evidence="6">
    <location>
        <begin position="118"/>
        <end position="138"/>
    </location>
</feature>
<keyword evidence="5 6" id="KW-0472">Membrane</keyword>
<evidence type="ECO:0000256" key="2">
    <source>
        <dbReference type="ARBA" id="ARBA00007362"/>
    </source>
</evidence>
<feature type="transmembrane region" description="Helical" evidence="6">
    <location>
        <begin position="20"/>
        <end position="40"/>
    </location>
</feature>
<feature type="transmembrane region" description="Helical" evidence="6">
    <location>
        <begin position="91"/>
        <end position="112"/>
    </location>
</feature>
<feature type="transmembrane region" description="Helical" evidence="6">
    <location>
        <begin position="203"/>
        <end position="223"/>
    </location>
</feature>
<gene>
    <name evidence="8" type="ORF">GCM10011505_35600</name>
</gene>
<proteinExistence type="inferred from homology"/>
<feature type="transmembrane region" description="Helical" evidence="6">
    <location>
        <begin position="235"/>
        <end position="254"/>
    </location>
</feature>
<name>A0ABQ1ITE4_9PROT</name>
<comment type="similarity">
    <text evidence="2">Belongs to the EamA transporter family.</text>
</comment>
<accession>A0ABQ1ITE4</accession>
<feature type="domain" description="EamA" evidence="7">
    <location>
        <begin position="18"/>
        <end position="161"/>
    </location>
</feature>
<comment type="subcellular location">
    <subcellularLocation>
        <location evidence="1">Membrane</location>
        <topology evidence="1">Multi-pass membrane protein</topology>
    </subcellularLocation>
</comment>
<evidence type="ECO:0000256" key="4">
    <source>
        <dbReference type="ARBA" id="ARBA00022989"/>
    </source>
</evidence>
<feature type="transmembrane region" description="Helical" evidence="6">
    <location>
        <begin position="147"/>
        <end position="167"/>
    </location>
</feature>
<dbReference type="Pfam" id="PF00892">
    <property type="entry name" value="EamA"/>
    <property type="match status" value="2"/>
</dbReference>
<organism evidence="8 9">
    <name type="scientific">Tistrella bauzanensis</name>
    <dbReference type="NCBI Taxonomy" id="657419"/>
    <lineage>
        <taxon>Bacteria</taxon>
        <taxon>Pseudomonadati</taxon>
        <taxon>Pseudomonadota</taxon>
        <taxon>Alphaproteobacteria</taxon>
        <taxon>Geminicoccales</taxon>
        <taxon>Geminicoccaceae</taxon>
        <taxon>Tistrella</taxon>
    </lineage>
</organism>
<dbReference type="InterPro" id="IPR000620">
    <property type="entry name" value="EamA_dom"/>
</dbReference>
<reference evidence="9" key="1">
    <citation type="journal article" date="2019" name="Int. J. Syst. Evol. Microbiol.">
        <title>The Global Catalogue of Microorganisms (GCM) 10K type strain sequencing project: providing services to taxonomists for standard genome sequencing and annotation.</title>
        <authorList>
            <consortium name="The Broad Institute Genomics Platform"/>
            <consortium name="The Broad Institute Genome Sequencing Center for Infectious Disease"/>
            <person name="Wu L."/>
            <person name="Ma J."/>
        </authorList>
    </citation>
    <scope>NUCLEOTIDE SEQUENCE [LARGE SCALE GENOMIC DNA]</scope>
    <source>
        <strain evidence="9">CGMCC 1.10188</strain>
    </source>
</reference>
<feature type="transmembrane region" description="Helical" evidence="6">
    <location>
        <begin position="288"/>
        <end position="307"/>
    </location>
</feature>
<feature type="transmembrane region" description="Helical" evidence="6">
    <location>
        <begin position="60"/>
        <end position="79"/>
    </location>
</feature>
<evidence type="ECO:0000259" key="7">
    <source>
        <dbReference type="Pfam" id="PF00892"/>
    </source>
</evidence>
<dbReference type="PANTHER" id="PTHR32322:SF2">
    <property type="entry name" value="EAMA DOMAIN-CONTAINING PROTEIN"/>
    <property type="match status" value="1"/>
</dbReference>
<evidence type="ECO:0000256" key="6">
    <source>
        <dbReference type="SAM" id="Phobius"/>
    </source>
</evidence>
<keyword evidence="9" id="KW-1185">Reference proteome</keyword>
<evidence type="ECO:0000313" key="9">
    <source>
        <dbReference type="Proteomes" id="UP000603352"/>
    </source>
</evidence>
<dbReference type="Proteomes" id="UP000603352">
    <property type="component" value="Unassembled WGS sequence"/>
</dbReference>
<evidence type="ECO:0000256" key="1">
    <source>
        <dbReference type="ARBA" id="ARBA00004141"/>
    </source>
</evidence>
<sequence length="323" mass="33177">MTQAETTGPASGPGNTLRGVLWAALSVAIFSGWFVVTRFSVAEAGGVSTLTVWDITVLRFGVGAVILLPVLLAPWLMRGRRRLPPGAGREGLLFALLWGAPFVLLIALGLQLTSAARAAAVTPTMMPVFAGLFGWLLLGDRPGRLRLAGYAAIAAGLLGLILAGAGLHGMRAVAGFAAMLGAAALWAIYTLRFRRSGLTALQSAALICVWSALLVVPGYLILGLGQLQAAPLHEVLVQAGYQGVLMSVVAVITFNRAIALLGPAAATAMIALIPVTASLLAFLVLGEALSPAEIVAVLVIVAGVLLASRSPSPAMSSTPSPRH</sequence>
<evidence type="ECO:0000313" key="8">
    <source>
        <dbReference type="EMBL" id="GGB51419.1"/>
    </source>
</evidence>
<dbReference type="InterPro" id="IPR037185">
    <property type="entry name" value="EmrE-like"/>
</dbReference>
<feature type="transmembrane region" description="Helical" evidence="6">
    <location>
        <begin position="261"/>
        <end position="282"/>
    </location>
</feature>
<feature type="domain" description="EamA" evidence="7">
    <location>
        <begin position="175"/>
        <end position="308"/>
    </location>
</feature>
<dbReference type="InterPro" id="IPR050638">
    <property type="entry name" value="AA-Vitamin_Transporters"/>
</dbReference>
<evidence type="ECO:0000256" key="3">
    <source>
        <dbReference type="ARBA" id="ARBA00022692"/>
    </source>
</evidence>
<keyword evidence="3 6" id="KW-0812">Transmembrane</keyword>
<dbReference type="PANTHER" id="PTHR32322">
    <property type="entry name" value="INNER MEMBRANE TRANSPORTER"/>
    <property type="match status" value="1"/>
</dbReference>